<feature type="chain" id="PRO_5031336163" description="Thioredoxin domain-containing protein" evidence="7">
    <location>
        <begin position="30"/>
        <end position="494"/>
    </location>
</feature>
<feature type="region of interest" description="Disordered" evidence="6">
    <location>
        <begin position="228"/>
        <end position="252"/>
    </location>
</feature>
<dbReference type="GO" id="GO:0034976">
    <property type="term" value="P:response to endoplasmic reticulum stress"/>
    <property type="evidence" value="ECO:0007669"/>
    <property type="project" value="TreeGrafter"/>
</dbReference>
<dbReference type="EMBL" id="HBFS01016838">
    <property type="protein sequence ID" value="CAD8918102.1"/>
    <property type="molecule type" value="Transcribed_RNA"/>
</dbReference>
<dbReference type="PROSITE" id="PS51352">
    <property type="entry name" value="THIOREDOXIN_2"/>
    <property type="match status" value="1"/>
</dbReference>
<dbReference type="Gene3D" id="3.40.30.10">
    <property type="entry name" value="Glutaredoxin"/>
    <property type="match status" value="1"/>
</dbReference>
<feature type="compositionally biased region" description="Basic and acidic residues" evidence="6">
    <location>
        <begin position="233"/>
        <end position="242"/>
    </location>
</feature>
<dbReference type="InterPro" id="IPR005788">
    <property type="entry name" value="PDI_thioredoxin-like_dom"/>
</dbReference>
<evidence type="ECO:0000256" key="2">
    <source>
        <dbReference type="ARBA" id="ARBA00022729"/>
    </source>
</evidence>
<dbReference type="PROSITE" id="PS51318">
    <property type="entry name" value="TAT"/>
    <property type="match status" value="1"/>
</dbReference>
<feature type="compositionally biased region" description="Basic residues" evidence="6">
    <location>
        <begin position="193"/>
        <end position="203"/>
    </location>
</feature>
<feature type="domain" description="Thioredoxin" evidence="8">
    <location>
        <begin position="22"/>
        <end position="138"/>
    </location>
</feature>
<evidence type="ECO:0000256" key="7">
    <source>
        <dbReference type="SAM" id="SignalP"/>
    </source>
</evidence>
<evidence type="ECO:0000256" key="6">
    <source>
        <dbReference type="SAM" id="MobiDB-lite"/>
    </source>
</evidence>
<organism evidence="9">
    <name type="scientific">Bicosoecida sp. CB-2014</name>
    <dbReference type="NCBI Taxonomy" id="1486930"/>
    <lineage>
        <taxon>Eukaryota</taxon>
        <taxon>Sar</taxon>
        <taxon>Stramenopiles</taxon>
        <taxon>Bigyra</taxon>
        <taxon>Opalozoa</taxon>
        <taxon>Bicosoecida</taxon>
    </lineage>
</organism>
<dbReference type="SUPFAM" id="SSF52833">
    <property type="entry name" value="Thioredoxin-like"/>
    <property type="match status" value="1"/>
</dbReference>
<dbReference type="NCBIfam" id="TIGR01126">
    <property type="entry name" value="pdi_dom"/>
    <property type="match status" value="1"/>
</dbReference>
<gene>
    <name evidence="9" type="ORF">BSP0115_LOCUS11363</name>
</gene>
<comment type="similarity">
    <text evidence="1 5">Belongs to the protein disulfide isomerase family.</text>
</comment>
<sequence length="494" mass="52210">MTRVSRRGALCAMMVAAVVAASAIGHAAAASDVVKLDAKNFKKEVLQSDEFWLVEFYAPWCGHCKNLAPTWEKAATQLKSVARLGAVDATENQNLAQKYGVKGYPTIVEFGKDKKKPQPYQGGRELAAITGYVQNAAKSMPPPSATMAVEFDAMYSLLAYTSLTPDMDTKVLYLHAGGVPQPDGDGADDAAGAKKRKKKKAKKAAAPKWFDELGVKVSKAVKKQTAAAAKARRASEGEDGGEKVTPPPPVQFAASATADEGLKIATHLGLSPEELPAVVAFHAKRARYAVLTQADSNAAKDVAGFVREALRGEGELASDDAKALPIFPSLASKQAAERARKQQERKAAAAVEAVAELDAGNAEERCFGAQTKKTCALLVAAGGDADGDALRASAETLAAEFAKFPFSVVFASAKNAHRPYLLDTFSLPHGGDGAFHLVLLKTGKRQRFVAFEAVSDAAAAATHMADFVDGSVQLTRLEAALALTEEEADEHIEL</sequence>
<dbReference type="GO" id="GO:0003756">
    <property type="term" value="F:protein disulfide isomerase activity"/>
    <property type="evidence" value="ECO:0007669"/>
    <property type="project" value="InterPro"/>
</dbReference>
<dbReference type="PRINTS" id="PR00421">
    <property type="entry name" value="THIOREDOXIN"/>
</dbReference>
<dbReference type="Pfam" id="PF00085">
    <property type="entry name" value="Thioredoxin"/>
    <property type="match status" value="1"/>
</dbReference>
<proteinExistence type="inferred from homology"/>
<evidence type="ECO:0000256" key="3">
    <source>
        <dbReference type="ARBA" id="ARBA00022737"/>
    </source>
</evidence>
<keyword evidence="2 7" id="KW-0732">Signal</keyword>
<evidence type="ECO:0000256" key="5">
    <source>
        <dbReference type="RuleBase" id="RU004208"/>
    </source>
</evidence>
<dbReference type="GO" id="GO:0005788">
    <property type="term" value="C:endoplasmic reticulum lumen"/>
    <property type="evidence" value="ECO:0007669"/>
    <property type="project" value="TreeGrafter"/>
</dbReference>
<dbReference type="PANTHER" id="PTHR45815:SF3">
    <property type="entry name" value="PROTEIN DISULFIDE-ISOMERASE A6"/>
    <property type="match status" value="1"/>
</dbReference>
<dbReference type="CDD" id="cd03001">
    <property type="entry name" value="PDI_a_P5"/>
    <property type="match status" value="1"/>
</dbReference>
<reference evidence="9" key="1">
    <citation type="submission" date="2021-01" db="EMBL/GenBank/DDBJ databases">
        <authorList>
            <person name="Corre E."/>
            <person name="Pelletier E."/>
            <person name="Niang G."/>
            <person name="Scheremetjew M."/>
            <person name="Finn R."/>
            <person name="Kale V."/>
            <person name="Holt S."/>
            <person name="Cochrane G."/>
            <person name="Meng A."/>
            <person name="Brown T."/>
            <person name="Cohen L."/>
        </authorList>
    </citation>
    <scope>NUCLEOTIDE SEQUENCE</scope>
    <source>
        <strain evidence="9">Ms1</strain>
    </source>
</reference>
<feature type="region of interest" description="Disordered" evidence="6">
    <location>
        <begin position="179"/>
        <end position="203"/>
    </location>
</feature>
<dbReference type="GO" id="GO:0015035">
    <property type="term" value="F:protein-disulfide reductase activity"/>
    <property type="evidence" value="ECO:0007669"/>
    <property type="project" value="TreeGrafter"/>
</dbReference>
<dbReference type="InterPro" id="IPR013766">
    <property type="entry name" value="Thioredoxin_domain"/>
</dbReference>
<evidence type="ECO:0000313" key="9">
    <source>
        <dbReference type="EMBL" id="CAD8918102.1"/>
    </source>
</evidence>
<evidence type="ECO:0000256" key="4">
    <source>
        <dbReference type="ARBA" id="ARBA00022824"/>
    </source>
</evidence>
<keyword evidence="3" id="KW-0677">Repeat</keyword>
<dbReference type="PANTHER" id="PTHR45815">
    <property type="entry name" value="PROTEIN DISULFIDE-ISOMERASE A6"/>
    <property type="match status" value="1"/>
</dbReference>
<evidence type="ECO:0000256" key="1">
    <source>
        <dbReference type="ARBA" id="ARBA00006347"/>
    </source>
</evidence>
<evidence type="ECO:0000259" key="8">
    <source>
        <dbReference type="PROSITE" id="PS51352"/>
    </source>
</evidence>
<dbReference type="PROSITE" id="PS00194">
    <property type="entry name" value="THIOREDOXIN_1"/>
    <property type="match status" value="1"/>
</dbReference>
<feature type="signal peptide" evidence="7">
    <location>
        <begin position="1"/>
        <end position="29"/>
    </location>
</feature>
<dbReference type="InterPro" id="IPR036249">
    <property type="entry name" value="Thioredoxin-like_sf"/>
</dbReference>
<dbReference type="InterPro" id="IPR006311">
    <property type="entry name" value="TAT_signal"/>
</dbReference>
<dbReference type="AlphaFoldDB" id="A0A7S1CFT0"/>
<keyword evidence="4" id="KW-0256">Endoplasmic reticulum</keyword>
<name>A0A7S1CFT0_9STRA</name>
<dbReference type="InterPro" id="IPR017937">
    <property type="entry name" value="Thioredoxin_CS"/>
</dbReference>
<accession>A0A7S1CFT0</accession>
<protein>
    <recommendedName>
        <fullName evidence="8">Thioredoxin domain-containing protein</fullName>
    </recommendedName>
</protein>